<feature type="binding site" evidence="8">
    <location>
        <position position="100"/>
    </location>
    <ligand>
        <name>Mg(2+)</name>
        <dbReference type="ChEBI" id="CHEBI:18420"/>
    </ligand>
</feature>
<evidence type="ECO:0000313" key="11">
    <source>
        <dbReference type="EMBL" id="QOK22820.1"/>
    </source>
</evidence>
<evidence type="ECO:0000256" key="7">
    <source>
        <dbReference type="ARBA" id="ARBA00038093"/>
    </source>
</evidence>
<keyword evidence="8" id="KW-0800">Toxin</keyword>
<evidence type="ECO:0000313" key="12">
    <source>
        <dbReference type="Proteomes" id="UP000182938"/>
    </source>
</evidence>
<dbReference type="InterPro" id="IPR029060">
    <property type="entry name" value="PIN-like_dom_sf"/>
</dbReference>
<protein>
    <recommendedName>
        <fullName evidence="8">Ribonuclease VapC</fullName>
        <shortName evidence="8">RNase VapC</shortName>
        <ecNumber evidence="8">3.1.-.-</ecNumber>
    </recommendedName>
    <alternativeName>
        <fullName evidence="8">Toxin VapC</fullName>
    </alternativeName>
</protein>
<proteinExistence type="inferred from homology"/>
<organism evidence="10 12">
    <name type="scientific">Janibacter indicus</name>
    <dbReference type="NCBI Taxonomy" id="857417"/>
    <lineage>
        <taxon>Bacteria</taxon>
        <taxon>Bacillati</taxon>
        <taxon>Actinomycetota</taxon>
        <taxon>Actinomycetes</taxon>
        <taxon>Micrococcales</taxon>
        <taxon>Intrasporangiaceae</taxon>
        <taxon>Janibacter</taxon>
    </lineage>
</organism>
<evidence type="ECO:0000256" key="2">
    <source>
        <dbReference type="ARBA" id="ARBA00022649"/>
    </source>
</evidence>
<dbReference type="SUPFAM" id="SSF88723">
    <property type="entry name" value="PIN domain-like"/>
    <property type="match status" value="1"/>
</dbReference>
<keyword evidence="12" id="KW-1185">Reference proteome</keyword>
<comment type="function">
    <text evidence="8">Toxic component of a toxin-antitoxin (TA) system. An RNase.</text>
</comment>
<comment type="similarity">
    <text evidence="7 8">Belongs to the PINc/VapC protein family.</text>
</comment>
<evidence type="ECO:0000256" key="8">
    <source>
        <dbReference type="HAMAP-Rule" id="MF_00265"/>
    </source>
</evidence>
<reference evidence="10 12" key="1">
    <citation type="submission" date="2015-11" db="EMBL/GenBank/DDBJ databases">
        <authorList>
            <person name="Zhang Y."/>
            <person name="Guo Z."/>
        </authorList>
    </citation>
    <scope>NUCLEOTIDE SEQUENCE [LARGE SCALE GENOMIC DNA]</scope>
    <source>
        <strain evidence="10 12">YFY001</strain>
    </source>
</reference>
<dbReference type="GO" id="GO:0016787">
    <property type="term" value="F:hydrolase activity"/>
    <property type="evidence" value="ECO:0007669"/>
    <property type="project" value="UniProtKB-KW"/>
</dbReference>
<dbReference type="GO" id="GO:0000287">
    <property type="term" value="F:magnesium ion binding"/>
    <property type="evidence" value="ECO:0007669"/>
    <property type="project" value="UniProtKB-UniRule"/>
</dbReference>
<gene>
    <name evidence="8" type="primary">vapC</name>
    <name evidence="10" type="ORF">ASJ30_15995</name>
    <name evidence="11" type="ORF">IGS73_17605</name>
</gene>
<name>A0A1L3MKK2_9MICO</name>
<dbReference type="GO" id="GO:0090729">
    <property type="term" value="F:toxin activity"/>
    <property type="evidence" value="ECO:0007669"/>
    <property type="project" value="UniProtKB-KW"/>
</dbReference>
<evidence type="ECO:0000256" key="1">
    <source>
        <dbReference type="ARBA" id="ARBA00001946"/>
    </source>
</evidence>
<dbReference type="Proteomes" id="UP000182938">
    <property type="component" value="Chromosome"/>
</dbReference>
<evidence type="ECO:0000313" key="10">
    <source>
        <dbReference type="EMBL" id="APH02851.1"/>
    </source>
</evidence>
<evidence type="ECO:0000256" key="5">
    <source>
        <dbReference type="ARBA" id="ARBA00022801"/>
    </source>
</evidence>
<keyword evidence="3 8" id="KW-0540">Nuclease</keyword>
<dbReference type="Proteomes" id="UP000593998">
    <property type="component" value="Chromosome"/>
</dbReference>
<evidence type="ECO:0000259" key="9">
    <source>
        <dbReference type="Pfam" id="PF01850"/>
    </source>
</evidence>
<dbReference type="GO" id="GO:0004540">
    <property type="term" value="F:RNA nuclease activity"/>
    <property type="evidence" value="ECO:0007669"/>
    <property type="project" value="InterPro"/>
</dbReference>
<evidence type="ECO:0000313" key="13">
    <source>
        <dbReference type="Proteomes" id="UP000593998"/>
    </source>
</evidence>
<dbReference type="PANTHER" id="PTHR33653">
    <property type="entry name" value="RIBONUCLEASE VAPC2"/>
    <property type="match status" value="1"/>
</dbReference>
<reference evidence="11 13" key="2">
    <citation type="submission" date="2020-10" db="EMBL/GenBank/DDBJ databases">
        <title>Janibacter indicus TT2 genome sequence.</title>
        <authorList>
            <person name="Lee K."/>
            <person name="Ganzorig M."/>
        </authorList>
    </citation>
    <scope>NUCLEOTIDE SEQUENCE [LARGE SCALE GENOMIC DNA]</scope>
    <source>
        <strain evidence="11 13">TT2</strain>
    </source>
</reference>
<dbReference type="RefSeq" id="WP_072625981.1">
    <property type="nucleotide sequence ID" value="NZ_CP013290.1"/>
</dbReference>
<dbReference type="HAMAP" id="MF_00265">
    <property type="entry name" value="VapC_Nob1"/>
    <property type="match status" value="1"/>
</dbReference>
<dbReference type="Gene3D" id="3.40.50.1010">
    <property type="entry name" value="5'-nuclease"/>
    <property type="match status" value="1"/>
</dbReference>
<dbReference type="Pfam" id="PF01850">
    <property type="entry name" value="PIN"/>
    <property type="match status" value="1"/>
</dbReference>
<comment type="cofactor">
    <cofactor evidence="1 8">
        <name>Mg(2+)</name>
        <dbReference type="ChEBI" id="CHEBI:18420"/>
    </cofactor>
</comment>
<evidence type="ECO:0000256" key="3">
    <source>
        <dbReference type="ARBA" id="ARBA00022722"/>
    </source>
</evidence>
<dbReference type="CDD" id="cd09871">
    <property type="entry name" value="PIN_MtVapC28-VapC30-like"/>
    <property type="match status" value="1"/>
</dbReference>
<dbReference type="PANTHER" id="PTHR33653:SF1">
    <property type="entry name" value="RIBONUCLEASE VAPC2"/>
    <property type="match status" value="1"/>
</dbReference>
<feature type="domain" description="PIN" evidence="9">
    <location>
        <begin position="1"/>
        <end position="125"/>
    </location>
</feature>
<keyword evidence="4 8" id="KW-0479">Metal-binding</keyword>
<dbReference type="EMBL" id="CP062789">
    <property type="protein sequence ID" value="QOK22820.1"/>
    <property type="molecule type" value="Genomic_DNA"/>
</dbReference>
<dbReference type="KEGG" id="jte:ASJ30_15995"/>
<evidence type="ECO:0000256" key="4">
    <source>
        <dbReference type="ARBA" id="ARBA00022723"/>
    </source>
</evidence>
<keyword evidence="6 8" id="KW-0460">Magnesium</keyword>
<dbReference type="InterPro" id="IPR050556">
    <property type="entry name" value="Type_II_TA_system_RNase"/>
</dbReference>
<evidence type="ECO:0000256" key="6">
    <source>
        <dbReference type="ARBA" id="ARBA00022842"/>
    </source>
</evidence>
<sequence length="130" mass="14123">MIVDTSVLVCIHDGEPEARRYLEVLLDEPSPRISAGSLLEASIVLDARQPLRTSRRLDRLVADLRLDVVPVDEQQVTAARAAYRDYGKGSGHAAGLNFGDCFAYALAATTGEPLLFKGDDFTHTDVLPVV</sequence>
<dbReference type="InterPro" id="IPR002716">
    <property type="entry name" value="PIN_dom"/>
</dbReference>
<keyword evidence="2 8" id="KW-1277">Toxin-antitoxin system</keyword>
<accession>A0A1L3MKK2</accession>
<dbReference type="AlphaFoldDB" id="A0A1L3MKK2"/>
<dbReference type="InterPro" id="IPR022907">
    <property type="entry name" value="VapC_family"/>
</dbReference>
<dbReference type="EMBL" id="CP013290">
    <property type="protein sequence ID" value="APH02851.1"/>
    <property type="molecule type" value="Genomic_DNA"/>
</dbReference>
<feature type="binding site" evidence="8">
    <location>
        <position position="4"/>
    </location>
    <ligand>
        <name>Mg(2+)</name>
        <dbReference type="ChEBI" id="CHEBI:18420"/>
    </ligand>
</feature>
<keyword evidence="5 8" id="KW-0378">Hydrolase</keyword>
<dbReference type="EC" id="3.1.-.-" evidence="8"/>